<dbReference type="EMBL" id="JACHNH010000001">
    <property type="protein sequence ID" value="MBB4760709.1"/>
    <property type="molecule type" value="Genomic_DNA"/>
</dbReference>
<sequence length="149" mass="15153">METPSDRGDRGDRLNHIKAVKGAPAMPLRNERWIWAGRGAFGVIVIALAAYLATTGLDKADKIAGSIGAVLALAALCAPYLLPRPGEASTSETNRVEGSGDATAVRGGAANTGVQITGGGPAHVTRSGNAHAEGRGSIANTGVWRGADR</sequence>
<keyword evidence="2" id="KW-0472">Membrane</keyword>
<accession>A0A7W7HU08</accession>
<dbReference type="Proteomes" id="UP000578112">
    <property type="component" value="Unassembled WGS sequence"/>
</dbReference>
<keyword evidence="4" id="KW-1185">Reference proteome</keyword>
<feature type="region of interest" description="Disordered" evidence="1">
    <location>
        <begin position="87"/>
        <end position="149"/>
    </location>
</feature>
<reference evidence="3 4" key="1">
    <citation type="submission" date="2020-08" db="EMBL/GenBank/DDBJ databases">
        <title>Sequencing the genomes of 1000 actinobacteria strains.</title>
        <authorList>
            <person name="Klenk H.-P."/>
        </authorList>
    </citation>
    <scope>NUCLEOTIDE SEQUENCE [LARGE SCALE GENOMIC DNA]</scope>
    <source>
        <strain evidence="3 4">DSM 43149</strain>
    </source>
</reference>
<keyword evidence="2" id="KW-1133">Transmembrane helix</keyword>
<dbReference type="AlphaFoldDB" id="A0A7W7HU08"/>
<comment type="caution">
    <text evidence="3">The sequence shown here is derived from an EMBL/GenBank/DDBJ whole genome shotgun (WGS) entry which is preliminary data.</text>
</comment>
<proteinExistence type="predicted"/>
<dbReference type="RefSeq" id="WP_184990674.1">
    <property type="nucleotide sequence ID" value="NZ_BOMK01000028.1"/>
</dbReference>
<keyword evidence="2" id="KW-0812">Transmembrane</keyword>
<protein>
    <submittedName>
        <fullName evidence="3">Uncharacterized protein</fullName>
    </submittedName>
</protein>
<feature type="transmembrane region" description="Helical" evidence="2">
    <location>
        <begin position="35"/>
        <end position="57"/>
    </location>
</feature>
<organism evidence="3 4">
    <name type="scientific">Actinoplanes digitatis</name>
    <dbReference type="NCBI Taxonomy" id="1868"/>
    <lineage>
        <taxon>Bacteria</taxon>
        <taxon>Bacillati</taxon>
        <taxon>Actinomycetota</taxon>
        <taxon>Actinomycetes</taxon>
        <taxon>Micromonosporales</taxon>
        <taxon>Micromonosporaceae</taxon>
        <taxon>Actinoplanes</taxon>
    </lineage>
</organism>
<evidence type="ECO:0000256" key="1">
    <source>
        <dbReference type="SAM" id="MobiDB-lite"/>
    </source>
</evidence>
<name>A0A7W7HU08_9ACTN</name>
<feature type="transmembrane region" description="Helical" evidence="2">
    <location>
        <begin position="63"/>
        <end position="82"/>
    </location>
</feature>
<evidence type="ECO:0000256" key="2">
    <source>
        <dbReference type="SAM" id="Phobius"/>
    </source>
</evidence>
<gene>
    <name evidence="3" type="ORF">BJ971_001265</name>
</gene>
<evidence type="ECO:0000313" key="4">
    <source>
        <dbReference type="Proteomes" id="UP000578112"/>
    </source>
</evidence>
<evidence type="ECO:0000313" key="3">
    <source>
        <dbReference type="EMBL" id="MBB4760709.1"/>
    </source>
</evidence>